<evidence type="ECO:0000259" key="1">
    <source>
        <dbReference type="PROSITE" id="PS51819"/>
    </source>
</evidence>
<proteinExistence type="predicted"/>
<dbReference type="PANTHER" id="PTHR47802:SF1">
    <property type="entry name" value="GLYOXALASE FAMILY PROTEIN, EXPRESSED"/>
    <property type="match status" value="1"/>
</dbReference>
<dbReference type="PROSITE" id="PS51819">
    <property type="entry name" value="VOC"/>
    <property type="match status" value="1"/>
</dbReference>
<dbReference type="InterPro" id="IPR004360">
    <property type="entry name" value="Glyas_Fos-R_dOase_dom"/>
</dbReference>
<feature type="domain" description="VOC" evidence="1">
    <location>
        <begin position="21"/>
        <end position="154"/>
    </location>
</feature>
<dbReference type="FunCoup" id="A0A2K1JZV6">
    <property type="interactions" value="69"/>
</dbReference>
<reference evidence="3" key="3">
    <citation type="submission" date="2020-12" db="UniProtKB">
        <authorList>
            <consortium name="EnsemblPlants"/>
        </authorList>
    </citation>
    <scope>IDENTIFICATION</scope>
</reference>
<evidence type="ECO:0000313" key="4">
    <source>
        <dbReference type="Proteomes" id="UP000006727"/>
    </source>
</evidence>
<dbReference type="STRING" id="3218.A0A2K1JZV6"/>
<evidence type="ECO:0000313" key="3">
    <source>
        <dbReference type="EnsemblPlants" id="Pp3c10_20820V3.1"/>
    </source>
</evidence>
<name>A0A2K1JZV6_PHYPA</name>
<sequence>MRESQCEDLAMGDVSPFQGVHLHHIARETSDVNRLVDFYQQVFGFKKLETPQSFGDFNVTWLHLPPIYSLHVVERDPKSRLPESPFVVPSDANADVSALWRGPHLSFRVSDYDAAINTLKAKDIKYFEKTQQGGKVKQCFFFDPDGNGLEIGNWPTPA</sequence>
<dbReference type="EMBL" id="ABEU02000010">
    <property type="protein sequence ID" value="PNR47061.1"/>
    <property type="molecule type" value="Genomic_DNA"/>
</dbReference>
<dbReference type="PANTHER" id="PTHR47802">
    <property type="entry name" value="GLYOXALASE FAMILY PROTEIN, EXPRESSED"/>
    <property type="match status" value="1"/>
</dbReference>
<keyword evidence="4" id="KW-1185">Reference proteome</keyword>
<gene>
    <name evidence="3" type="primary">LOC112287474</name>
    <name evidence="2" type="ORF">PHYPA_014181</name>
</gene>
<dbReference type="AlphaFoldDB" id="A0A2K1JZV6"/>
<dbReference type="InterPro" id="IPR029068">
    <property type="entry name" value="Glyas_Bleomycin-R_OHBP_Dase"/>
</dbReference>
<dbReference type="InterPro" id="IPR037523">
    <property type="entry name" value="VOC_core"/>
</dbReference>
<dbReference type="CDD" id="cd07245">
    <property type="entry name" value="VOC_like"/>
    <property type="match status" value="1"/>
</dbReference>
<dbReference type="SUPFAM" id="SSF54593">
    <property type="entry name" value="Glyoxalase/Bleomycin resistance protein/Dihydroxybiphenyl dioxygenase"/>
    <property type="match status" value="1"/>
</dbReference>
<dbReference type="Proteomes" id="UP000006727">
    <property type="component" value="Chromosome 10"/>
</dbReference>
<dbReference type="PaxDb" id="3218-PP1S67_230V6.1"/>
<dbReference type="Gene3D" id="3.10.180.10">
    <property type="entry name" value="2,3-Dihydroxybiphenyl 1,2-Dioxygenase, domain 1"/>
    <property type="match status" value="1"/>
</dbReference>
<dbReference type="Gramene" id="Pp3c10_20820V3.1">
    <property type="protein sequence ID" value="Pp3c10_20820V3.1"/>
    <property type="gene ID" value="Pp3c10_20820"/>
</dbReference>
<reference evidence="2 4" key="2">
    <citation type="journal article" date="2018" name="Plant J.">
        <title>The Physcomitrella patens chromosome-scale assembly reveals moss genome structure and evolution.</title>
        <authorList>
            <person name="Lang D."/>
            <person name="Ullrich K.K."/>
            <person name="Murat F."/>
            <person name="Fuchs J."/>
            <person name="Jenkins J."/>
            <person name="Haas F.B."/>
            <person name="Piednoel M."/>
            <person name="Gundlach H."/>
            <person name="Van Bel M."/>
            <person name="Meyberg R."/>
            <person name="Vives C."/>
            <person name="Morata J."/>
            <person name="Symeonidi A."/>
            <person name="Hiss M."/>
            <person name="Muchero W."/>
            <person name="Kamisugi Y."/>
            <person name="Saleh O."/>
            <person name="Blanc G."/>
            <person name="Decker E.L."/>
            <person name="van Gessel N."/>
            <person name="Grimwood J."/>
            <person name="Hayes R.D."/>
            <person name="Graham S.W."/>
            <person name="Gunter L.E."/>
            <person name="McDaniel S.F."/>
            <person name="Hoernstein S.N.W."/>
            <person name="Larsson A."/>
            <person name="Li F.W."/>
            <person name="Perroud P.F."/>
            <person name="Phillips J."/>
            <person name="Ranjan P."/>
            <person name="Rokshar D.S."/>
            <person name="Rothfels C.J."/>
            <person name="Schneider L."/>
            <person name="Shu S."/>
            <person name="Stevenson D.W."/>
            <person name="Thummler F."/>
            <person name="Tillich M."/>
            <person name="Villarreal Aguilar J.C."/>
            <person name="Widiez T."/>
            <person name="Wong G.K."/>
            <person name="Wymore A."/>
            <person name="Zhang Y."/>
            <person name="Zimmer A.D."/>
            <person name="Quatrano R.S."/>
            <person name="Mayer K.F.X."/>
            <person name="Goodstein D."/>
            <person name="Casacuberta J.M."/>
            <person name="Vandepoele K."/>
            <person name="Reski R."/>
            <person name="Cuming A.C."/>
            <person name="Tuskan G.A."/>
            <person name="Maumus F."/>
            <person name="Salse J."/>
            <person name="Schmutz J."/>
            <person name="Rensing S.A."/>
        </authorList>
    </citation>
    <scope>NUCLEOTIDE SEQUENCE [LARGE SCALE GENOMIC DNA]</scope>
    <source>
        <strain evidence="3 4">cv. Gransden 2004</strain>
    </source>
</reference>
<protein>
    <recommendedName>
        <fullName evidence="1">VOC domain-containing protein</fullName>
    </recommendedName>
</protein>
<dbReference type="Pfam" id="PF00903">
    <property type="entry name" value="Glyoxalase"/>
    <property type="match status" value="1"/>
</dbReference>
<accession>A0A2K1JZV6</accession>
<dbReference type="EnsemblPlants" id="Pp3c10_20820V3.1">
    <property type="protein sequence ID" value="Pp3c10_20820V3.1"/>
    <property type="gene ID" value="Pp3c10_20820"/>
</dbReference>
<evidence type="ECO:0000313" key="2">
    <source>
        <dbReference type="EMBL" id="PNR47061.1"/>
    </source>
</evidence>
<organism evidence="2">
    <name type="scientific">Physcomitrium patens</name>
    <name type="common">Spreading-leaved earth moss</name>
    <name type="synonym">Physcomitrella patens</name>
    <dbReference type="NCBI Taxonomy" id="3218"/>
    <lineage>
        <taxon>Eukaryota</taxon>
        <taxon>Viridiplantae</taxon>
        <taxon>Streptophyta</taxon>
        <taxon>Embryophyta</taxon>
        <taxon>Bryophyta</taxon>
        <taxon>Bryophytina</taxon>
        <taxon>Bryopsida</taxon>
        <taxon>Funariidae</taxon>
        <taxon>Funariales</taxon>
        <taxon>Funariaceae</taxon>
        <taxon>Physcomitrium</taxon>
    </lineage>
</organism>
<reference evidence="2 4" key="1">
    <citation type="journal article" date="2008" name="Science">
        <title>The Physcomitrella genome reveals evolutionary insights into the conquest of land by plants.</title>
        <authorList>
            <person name="Rensing S."/>
            <person name="Lang D."/>
            <person name="Zimmer A."/>
            <person name="Terry A."/>
            <person name="Salamov A."/>
            <person name="Shapiro H."/>
            <person name="Nishiyama T."/>
            <person name="Perroud P.-F."/>
            <person name="Lindquist E."/>
            <person name="Kamisugi Y."/>
            <person name="Tanahashi T."/>
            <person name="Sakakibara K."/>
            <person name="Fujita T."/>
            <person name="Oishi K."/>
            <person name="Shin-I T."/>
            <person name="Kuroki Y."/>
            <person name="Toyoda A."/>
            <person name="Suzuki Y."/>
            <person name="Hashimoto A."/>
            <person name="Yamaguchi K."/>
            <person name="Sugano A."/>
            <person name="Kohara Y."/>
            <person name="Fujiyama A."/>
            <person name="Anterola A."/>
            <person name="Aoki S."/>
            <person name="Ashton N."/>
            <person name="Barbazuk W.B."/>
            <person name="Barker E."/>
            <person name="Bennetzen J."/>
            <person name="Bezanilla M."/>
            <person name="Blankenship R."/>
            <person name="Cho S.H."/>
            <person name="Dutcher S."/>
            <person name="Estelle M."/>
            <person name="Fawcett J.A."/>
            <person name="Gundlach H."/>
            <person name="Hanada K."/>
            <person name="Heyl A."/>
            <person name="Hicks K.A."/>
            <person name="Hugh J."/>
            <person name="Lohr M."/>
            <person name="Mayer K."/>
            <person name="Melkozernov A."/>
            <person name="Murata T."/>
            <person name="Nelson D."/>
            <person name="Pils B."/>
            <person name="Prigge M."/>
            <person name="Reiss B."/>
            <person name="Renner T."/>
            <person name="Rombauts S."/>
            <person name="Rushton P."/>
            <person name="Sanderfoot A."/>
            <person name="Schween G."/>
            <person name="Shiu S.-H."/>
            <person name="Stueber K."/>
            <person name="Theodoulou F.L."/>
            <person name="Tu H."/>
            <person name="Van de Peer Y."/>
            <person name="Verrier P.J."/>
            <person name="Waters E."/>
            <person name="Wood A."/>
            <person name="Yang L."/>
            <person name="Cove D."/>
            <person name="Cuming A."/>
            <person name="Hasebe M."/>
            <person name="Lucas S."/>
            <person name="Mishler D.B."/>
            <person name="Reski R."/>
            <person name="Grigoriev I."/>
            <person name="Quatrano R.S."/>
            <person name="Boore J.L."/>
        </authorList>
    </citation>
    <scope>NUCLEOTIDE SEQUENCE [LARGE SCALE GENOMIC DNA]</scope>
    <source>
        <strain evidence="3 4">cv. Gransden 2004</strain>
    </source>
</reference>